<protein>
    <submittedName>
        <fullName evidence="2">Uncharacterized protein</fullName>
    </submittedName>
</protein>
<organism evidence="2 3">
    <name type="scientific">Photobacterium proteolyticum</name>
    <dbReference type="NCBI Taxonomy" id="1903952"/>
    <lineage>
        <taxon>Bacteria</taxon>
        <taxon>Pseudomonadati</taxon>
        <taxon>Pseudomonadota</taxon>
        <taxon>Gammaproteobacteria</taxon>
        <taxon>Vibrionales</taxon>
        <taxon>Vibrionaceae</taxon>
        <taxon>Photobacterium</taxon>
    </lineage>
</organism>
<name>A0A1Q9GSE1_9GAMM</name>
<feature type="signal peptide" evidence="1">
    <location>
        <begin position="1"/>
        <end position="23"/>
    </location>
</feature>
<dbReference type="AlphaFoldDB" id="A0A1Q9GSE1"/>
<keyword evidence="3" id="KW-1185">Reference proteome</keyword>
<gene>
    <name evidence="2" type="ORF">BIT28_11825</name>
</gene>
<proteinExistence type="predicted"/>
<accession>A0A1Q9GSE1</accession>
<comment type="caution">
    <text evidence="2">The sequence shown here is derived from an EMBL/GenBank/DDBJ whole genome shotgun (WGS) entry which is preliminary data.</text>
</comment>
<evidence type="ECO:0000313" key="2">
    <source>
        <dbReference type="EMBL" id="OLQ77621.1"/>
    </source>
</evidence>
<dbReference type="Proteomes" id="UP000186905">
    <property type="component" value="Unassembled WGS sequence"/>
</dbReference>
<sequence length="118" mass="13483">MKIKLILLPLLGSSLLISLPAFADLRDIGRYDSKGLYEPGYVNYQHARERSSTPNEDSNHLDKIGFINSSGHYEPNYVNYPSPKSQNGHNKTELELLTEKGHYNQNGIYEPGYVNYRH</sequence>
<evidence type="ECO:0000256" key="1">
    <source>
        <dbReference type="SAM" id="SignalP"/>
    </source>
</evidence>
<keyword evidence="1" id="KW-0732">Signal</keyword>
<dbReference type="OrthoDB" id="5828902at2"/>
<evidence type="ECO:0000313" key="3">
    <source>
        <dbReference type="Proteomes" id="UP000186905"/>
    </source>
</evidence>
<dbReference type="EMBL" id="MJIL01000061">
    <property type="protein sequence ID" value="OLQ77621.1"/>
    <property type="molecule type" value="Genomic_DNA"/>
</dbReference>
<feature type="chain" id="PRO_5012163893" evidence="1">
    <location>
        <begin position="24"/>
        <end position="118"/>
    </location>
</feature>
<reference evidence="2 3" key="1">
    <citation type="submission" date="2016-09" db="EMBL/GenBank/DDBJ databases">
        <title>Photobacterium proteolyticum sp. nov. a protease producing bacterium isolated from ocean sediments of Laizhou Bay.</title>
        <authorList>
            <person name="Li Y."/>
        </authorList>
    </citation>
    <scope>NUCLEOTIDE SEQUENCE [LARGE SCALE GENOMIC DNA]</scope>
    <source>
        <strain evidence="2 3">13-12</strain>
    </source>
</reference>
<dbReference type="RefSeq" id="WP_075763478.1">
    <property type="nucleotide sequence ID" value="NZ_MJIL01000061.1"/>
</dbReference>